<dbReference type="NCBIfam" id="NF002126">
    <property type="entry name" value="PRK00964.1-4"/>
    <property type="match status" value="1"/>
</dbReference>
<comment type="caution">
    <text evidence="3">The sequence shown here is derived from an EMBL/GenBank/DDBJ whole genome shotgun (WGS) entry which is preliminary data.</text>
</comment>
<evidence type="ECO:0000256" key="1">
    <source>
        <dbReference type="ARBA" id="ARBA00022679"/>
    </source>
</evidence>
<proteinExistence type="predicted"/>
<dbReference type="GO" id="GO:0032259">
    <property type="term" value="P:methylation"/>
    <property type="evidence" value="ECO:0007669"/>
    <property type="project" value="UniProtKB-KW"/>
</dbReference>
<accession>A0A8J6TNP1</accession>
<dbReference type="EMBL" id="JACNIG010000332">
    <property type="protein sequence ID" value="MBC8433761.1"/>
    <property type="molecule type" value="Genomic_DNA"/>
</dbReference>
<protein>
    <submittedName>
        <fullName evidence="3">Tetrahydromethanopterin S-methyltransferase subunit A</fullName>
        <ecNumber evidence="3">2.1.1.86</ecNumber>
    </submittedName>
</protein>
<evidence type="ECO:0000313" key="4">
    <source>
        <dbReference type="Proteomes" id="UP000605201"/>
    </source>
</evidence>
<reference evidence="3 4" key="1">
    <citation type="submission" date="2020-08" db="EMBL/GenBank/DDBJ databases">
        <title>Bridging the membrane lipid divide: bacteria of the FCB group superphylum have the potential to synthesize archaeal ether lipids.</title>
        <authorList>
            <person name="Villanueva L."/>
            <person name="Von Meijenfeldt F.A.B."/>
            <person name="Westbye A.B."/>
            <person name="Yadav S."/>
            <person name="Hopmans E.C."/>
            <person name="Dutilh B.E."/>
            <person name="Sinninghe Damste J.S."/>
        </authorList>
    </citation>
    <scope>NUCLEOTIDE SEQUENCE [LARGE SCALE GENOMIC DNA]</scope>
    <source>
        <strain evidence="3">NIOZ-UU17</strain>
    </source>
</reference>
<name>A0A8J6TNP1_9BACT</name>
<evidence type="ECO:0000313" key="3">
    <source>
        <dbReference type="EMBL" id="MBC8433761.1"/>
    </source>
</evidence>
<organism evidence="3 4">
    <name type="scientific">Candidatus Desulfatibia vada</name>
    <dbReference type="NCBI Taxonomy" id="2841696"/>
    <lineage>
        <taxon>Bacteria</taxon>
        <taxon>Pseudomonadati</taxon>
        <taxon>Thermodesulfobacteriota</taxon>
        <taxon>Desulfobacteria</taxon>
        <taxon>Desulfobacterales</taxon>
        <taxon>Desulfobacterales incertae sedis</taxon>
        <taxon>Candidatus Desulfatibia</taxon>
    </lineage>
</organism>
<keyword evidence="1 3" id="KW-0808">Transferase</keyword>
<feature type="coiled-coil region" evidence="2">
    <location>
        <begin position="197"/>
        <end position="228"/>
    </location>
</feature>
<dbReference type="AlphaFoldDB" id="A0A8J6TNP1"/>
<keyword evidence="3" id="KW-0489">Methyltransferase</keyword>
<keyword evidence="2" id="KW-0175">Coiled coil</keyword>
<dbReference type="GO" id="GO:0008168">
    <property type="term" value="F:methyltransferase activity"/>
    <property type="evidence" value="ECO:0007669"/>
    <property type="project" value="UniProtKB-KW"/>
</dbReference>
<dbReference type="Pfam" id="PF04208">
    <property type="entry name" value="MtrA"/>
    <property type="match status" value="1"/>
</dbReference>
<dbReference type="EC" id="2.1.1.86" evidence="3"/>
<evidence type="ECO:0000256" key="2">
    <source>
        <dbReference type="SAM" id="Coils"/>
    </source>
</evidence>
<sequence length="230" mass="25954">MLKVDPHPDYPPEDGRYLRGNDFSPVAVAIILNCDADKIPPELESLVRAGIETGAALSGTVQTENIGFEKIVCNIVANPNIRYMIVGGPESEGHSTGEALKALIHHGVDEKKRIIDTGAPHPFLFNLSMEMIERFRKQLSLIDLQFEGDPDLIRKAVWSCYQESPVEFRDYSLYDPGAYPEPPLSGKLTWRVTEPWVEVLDDKERAAKKRAQELMERLKARSKKHQSDKE</sequence>
<gene>
    <name evidence="3" type="ORF">H8D96_17770</name>
</gene>
<dbReference type="Proteomes" id="UP000605201">
    <property type="component" value="Unassembled WGS sequence"/>
</dbReference>
<dbReference type="InterPro" id="IPR030688">
    <property type="entry name" value="MeTrfase_MtrA/MtxA"/>
</dbReference>